<evidence type="ECO:0000313" key="1">
    <source>
        <dbReference type="EMBL" id="CAB4629150.1"/>
    </source>
</evidence>
<organism evidence="1">
    <name type="scientific">freshwater metagenome</name>
    <dbReference type="NCBI Taxonomy" id="449393"/>
    <lineage>
        <taxon>unclassified sequences</taxon>
        <taxon>metagenomes</taxon>
        <taxon>ecological metagenomes</taxon>
    </lineage>
</organism>
<dbReference type="InterPro" id="IPR022292">
    <property type="entry name" value="CHP03843"/>
</dbReference>
<name>A0A6J6IX77_9ZZZZ</name>
<dbReference type="EMBL" id="CAEZVB010000089">
    <property type="protein sequence ID" value="CAB4629150.1"/>
    <property type="molecule type" value="Genomic_DNA"/>
</dbReference>
<accession>A0A6J6IX77</accession>
<gene>
    <name evidence="1" type="ORF">UFOPK1908_01354</name>
</gene>
<sequence length="260" mass="29091">MTIASVLALGELTVLGRLAGSSNATLLSMVKDDEGLEYKCVYKPVVGERPLWDFPDGTLAGREVAAYELSRLLKWDVIPVTVWRDEGPYGEGSVQLWVDADEDIRLVDLVSVNEGHEGWLHVLTGENEAGQEVRVVHRDRLDLAQIAILDALMNNADRKAGHLLIGENDRLWGIDHGLTFNEEPKLRTVLWGWAGQRIPEPLMTDLAALLTRWNDVEAVLESFLAGYELQALAERLQELSDGARYPQPPEHWPAVPWPLF</sequence>
<protein>
    <submittedName>
        <fullName evidence="1">Unannotated protein</fullName>
    </submittedName>
</protein>
<proteinExistence type="predicted"/>
<dbReference type="NCBIfam" id="TIGR03843">
    <property type="entry name" value="SCO1664 family protein"/>
    <property type="match status" value="1"/>
</dbReference>
<dbReference type="AlphaFoldDB" id="A0A6J6IX77"/>
<reference evidence="1" key="1">
    <citation type="submission" date="2020-05" db="EMBL/GenBank/DDBJ databases">
        <authorList>
            <person name="Chiriac C."/>
            <person name="Salcher M."/>
            <person name="Ghai R."/>
            <person name="Kavagutti S V."/>
        </authorList>
    </citation>
    <scope>NUCLEOTIDE SEQUENCE</scope>
</reference>